<protein>
    <submittedName>
        <fullName evidence="4">Glycosyltransferase involved in cell wall bisynthesis</fullName>
    </submittedName>
</protein>
<dbReference type="InterPro" id="IPR029044">
    <property type="entry name" value="Nucleotide-diphossugar_trans"/>
</dbReference>
<name>A0A1G7U183_9PROT</name>
<reference evidence="5" key="1">
    <citation type="submission" date="2016-10" db="EMBL/GenBank/DDBJ databases">
        <authorList>
            <person name="Varghese N."/>
            <person name="Submissions S."/>
        </authorList>
    </citation>
    <scope>NUCLEOTIDE SEQUENCE [LARGE SCALE GENOMIC DNA]</scope>
    <source>
        <strain evidence="5">930I</strain>
    </source>
</reference>
<evidence type="ECO:0000256" key="2">
    <source>
        <dbReference type="SAM" id="Phobius"/>
    </source>
</evidence>
<keyword evidence="4" id="KW-0808">Transferase</keyword>
<evidence type="ECO:0000313" key="5">
    <source>
        <dbReference type="Proteomes" id="UP000217076"/>
    </source>
</evidence>
<dbReference type="GO" id="GO:0016740">
    <property type="term" value="F:transferase activity"/>
    <property type="evidence" value="ECO:0007669"/>
    <property type="project" value="UniProtKB-KW"/>
</dbReference>
<evidence type="ECO:0000256" key="1">
    <source>
        <dbReference type="ARBA" id="ARBA00038494"/>
    </source>
</evidence>
<organism evidence="4 5">
    <name type="scientific">Roseospirillum parvum</name>
    <dbReference type="NCBI Taxonomy" id="83401"/>
    <lineage>
        <taxon>Bacteria</taxon>
        <taxon>Pseudomonadati</taxon>
        <taxon>Pseudomonadota</taxon>
        <taxon>Alphaproteobacteria</taxon>
        <taxon>Rhodospirillales</taxon>
        <taxon>Rhodospirillaceae</taxon>
        <taxon>Roseospirillum</taxon>
    </lineage>
</organism>
<feature type="domain" description="Glycosyltransferase 2-like" evidence="3">
    <location>
        <begin position="10"/>
        <end position="107"/>
    </location>
</feature>
<accession>A0A1G7U183</accession>
<dbReference type="Pfam" id="PF00535">
    <property type="entry name" value="Glycos_transf_2"/>
    <property type="match status" value="1"/>
</dbReference>
<dbReference type="STRING" id="83401.SAMN05421742_101173"/>
<sequence>MTSEKRPTLSALVVAHNEADRIAACLEKLAFCDEIVVVLDRCTDHTDAVARRFTDRLLPGAWPVEGERRNAGIAACQGDWVLEVDCDEHVPPALAEEIRRVIATSDADYHEIPVDNFIGPRRVRHGWGASFGKAAYPGLFRKDAKSWGRARVHPPLSWTGRHGQPAIKGAMLSQRIDHFVDRDPSDMLRRLDSYTTARALDLLEAERVDGLPNNVRRLFSRTFKCYVMRRGYREGGLGLMIALMAGLYPLIAHLKARHWRQFPPPPQG</sequence>
<dbReference type="AlphaFoldDB" id="A0A1G7U183"/>
<proteinExistence type="inferred from homology"/>
<comment type="similarity">
    <text evidence="1">Belongs to the glycosyltransferase 2 family. WaaE/KdtX subfamily.</text>
</comment>
<dbReference type="Proteomes" id="UP000217076">
    <property type="component" value="Unassembled WGS sequence"/>
</dbReference>
<dbReference type="RefSeq" id="WP_092614045.1">
    <property type="nucleotide sequence ID" value="NZ_FNCV01000001.1"/>
</dbReference>
<keyword evidence="2" id="KW-0472">Membrane</keyword>
<dbReference type="InterPro" id="IPR001173">
    <property type="entry name" value="Glyco_trans_2-like"/>
</dbReference>
<dbReference type="EMBL" id="FNCV01000001">
    <property type="protein sequence ID" value="SDG41362.1"/>
    <property type="molecule type" value="Genomic_DNA"/>
</dbReference>
<dbReference type="SUPFAM" id="SSF53448">
    <property type="entry name" value="Nucleotide-diphospho-sugar transferases"/>
    <property type="match status" value="1"/>
</dbReference>
<evidence type="ECO:0000313" key="4">
    <source>
        <dbReference type="EMBL" id="SDG41362.1"/>
    </source>
</evidence>
<keyword evidence="2" id="KW-1133">Transmembrane helix</keyword>
<dbReference type="Gene3D" id="3.90.550.10">
    <property type="entry name" value="Spore Coat Polysaccharide Biosynthesis Protein SpsA, Chain A"/>
    <property type="match status" value="1"/>
</dbReference>
<dbReference type="CDD" id="cd02511">
    <property type="entry name" value="Beta4Glucosyltransferase"/>
    <property type="match status" value="1"/>
</dbReference>
<keyword evidence="2" id="KW-0812">Transmembrane</keyword>
<keyword evidence="5" id="KW-1185">Reference proteome</keyword>
<dbReference type="PANTHER" id="PTHR43630:SF2">
    <property type="entry name" value="GLYCOSYLTRANSFERASE"/>
    <property type="match status" value="1"/>
</dbReference>
<dbReference type="OrthoDB" id="9815923at2"/>
<dbReference type="PANTHER" id="PTHR43630">
    <property type="entry name" value="POLY-BETA-1,6-N-ACETYL-D-GLUCOSAMINE SYNTHASE"/>
    <property type="match status" value="1"/>
</dbReference>
<feature type="transmembrane region" description="Helical" evidence="2">
    <location>
        <begin position="236"/>
        <end position="254"/>
    </location>
</feature>
<evidence type="ECO:0000259" key="3">
    <source>
        <dbReference type="Pfam" id="PF00535"/>
    </source>
</evidence>
<gene>
    <name evidence="4" type="ORF">SAMN05421742_101173</name>
</gene>